<protein>
    <recommendedName>
        <fullName evidence="4">40S ribosomal protein S7</fullName>
    </recommendedName>
</protein>
<dbReference type="GO" id="GO:0032040">
    <property type="term" value="C:small-subunit processome"/>
    <property type="evidence" value="ECO:0007669"/>
    <property type="project" value="TreeGrafter"/>
</dbReference>
<evidence type="ECO:0000313" key="5">
    <source>
        <dbReference type="Ensembl" id="ENSBIXP00005011754.1"/>
    </source>
</evidence>
<evidence type="ECO:0000256" key="1">
    <source>
        <dbReference type="ARBA" id="ARBA00007820"/>
    </source>
</evidence>
<dbReference type="GeneTree" id="ENSGT00390000014122"/>
<reference evidence="5" key="2">
    <citation type="submission" date="2025-08" db="UniProtKB">
        <authorList>
            <consortium name="Ensembl"/>
        </authorList>
    </citation>
    <scope>IDENTIFICATION</scope>
</reference>
<evidence type="ECO:0000313" key="6">
    <source>
        <dbReference type="Proteomes" id="UP000429181"/>
    </source>
</evidence>
<keyword evidence="3 4" id="KW-0687">Ribonucleoprotein</keyword>
<evidence type="ECO:0000256" key="3">
    <source>
        <dbReference type="ARBA" id="ARBA00023274"/>
    </source>
</evidence>
<comment type="similarity">
    <text evidence="1 4">Belongs to the eukaryotic ribosomal protein eS7 family.</text>
</comment>
<evidence type="ECO:0000256" key="4">
    <source>
        <dbReference type="RuleBase" id="RU364105"/>
    </source>
</evidence>
<accession>A0A4W2G0Y4</accession>
<dbReference type="GO" id="GO:0003735">
    <property type="term" value="F:structural constituent of ribosome"/>
    <property type="evidence" value="ECO:0007669"/>
    <property type="project" value="InterPro"/>
</dbReference>
<organism evidence="5 6">
    <name type="scientific">Bos indicus x Bos taurus</name>
    <name type="common">Hybrid cattle</name>
    <dbReference type="NCBI Taxonomy" id="30522"/>
    <lineage>
        <taxon>Eukaryota</taxon>
        <taxon>Metazoa</taxon>
        <taxon>Chordata</taxon>
        <taxon>Craniata</taxon>
        <taxon>Vertebrata</taxon>
        <taxon>Euteleostomi</taxon>
        <taxon>Mammalia</taxon>
        <taxon>Eutheria</taxon>
        <taxon>Laurasiatheria</taxon>
        <taxon>Artiodactyla</taxon>
        <taxon>Ruminantia</taxon>
        <taxon>Pecora</taxon>
        <taxon>Bovidae</taxon>
        <taxon>Bovinae</taxon>
        <taxon>Bos</taxon>
    </lineage>
</organism>
<dbReference type="Proteomes" id="UP000429181">
    <property type="component" value="Chromosome 23"/>
</dbReference>
<dbReference type="Pfam" id="PF01251">
    <property type="entry name" value="Ribosomal_S7e"/>
    <property type="match status" value="1"/>
</dbReference>
<sequence>MPSRIVKPSGEKPPEFELGISQALLELEMNLDLRAQLQKLNIMATKEIEVGGGQKGIIIFVPVPQLKFLQKIQVLLVCELEKFSGKRVVFIAQTRILPKQTRKSCTKNKQKLPRSCTLVALHDTILEDLVFPSEIVGRKIHMKPDGRQLVKHSRTVWNPRFNVFCRKGFFP</sequence>
<dbReference type="GO" id="GO:0006412">
    <property type="term" value="P:translation"/>
    <property type="evidence" value="ECO:0007669"/>
    <property type="project" value="InterPro"/>
</dbReference>
<dbReference type="GO" id="GO:0006364">
    <property type="term" value="P:rRNA processing"/>
    <property type="evidence" value="ECO:0007669"/>
    <property type="project" value="TreeGrafter"/>
</dbReference>
<keyword evidence="2 4" id="KW-0689">Ribosomal protein</keyword>
<dbReference type="InterPro" id="IPR000554">
    <property type="entry name" value="Ribosomal_eS7"/>
</dbReference>
<name>A0A4W2G0Y4_BOBOX</name>
<evidence type="ECO:0000256" key="2">
    <source>
        <dbReference type="ARBA" id="ARBA00022980"/>
    </source>
</evidence>
<dbReference type="AlphaFoldDB" id="A0A4W2G0Y4"/>
<dbReference type="GO" id="GO:0022627">
    <property type="term" value="C:cytosolic small ribosomal subunit"/>
    <property type="evidence" value="ECO:0007669"/>
    <property type="project" value="TreeGrafter"/>
</dbReference>
<dbReference type="Ensembl" id="ENSBIXT00005020799.1">
    <property type="protein sequence ID" value="ENSBIXP00005011754.1"/>
    <property type="gene ID" value="ENSBIXG00005016098.1"/>
</dbReference>
<reference evidence="5 6" key="1">
    <citation type="submission" date="2018-11" db="EMBL/GenBank/DDBJ databases">
        <title>Haplotype-resolved cattle genomes.</title>
        <authorList>
            <person name="Low W.Y."/>
            <person name="Tearle R."/>
            <person name="Bickhart D.M."/>
            <person name="Rosen B.D."/>
            <person name="Koren S."/>
            <person name="Rhie A."/>
            <person name="Hiendleder S."/>
            <person name="Phillippy A.M."/>
            <person name="Smith T.P.L."/>
            <person name="Williams J.L."/>
        </authorList>
    </citation>
    <scope>NUCLEOTIDE SEQUENCE [LARGE SCALE GENOMIC DNA]</scope>
</reference>
<dbReference type="GO" id="GO:0030686">
    <property type="term" value="C:90S preribosome"/>
    <property type="evidence" value="ECO:0007669"/>
    <property type="project" value="TreeGrafter"/>
</dbReference>
<dbReference type="PANTHER" id="PTHR11278:SF0">
    <property type="entry name" value="SMALL RIBOSOMAL SUBUNIT PROTEIN ES7"/>
    <property type="match status" value="1"/>
</dbReference>
<dbReference type="PANTHER" id="PTHR11278">
    <property type="entry name" value="40S RIBOSOMAL PROTEIN S7"/>
    <property type="match status" value="1"/>
</dbReference>
<dbReference type="GO" id="GO:0042274">
    <property type="term" value="P:ribosomal small subunit biogenesis"/>
    <property type="evidence" value="ECO:0007669"/>
    <property type="project" value="TreeGrafter"/>
</dbReference>
<proteinExistence type="inferred from homology"/>